<evidence type="ECO:0000256" key="6">
    <source>
        <dbReference type="SAM" id="MobiDB-lite"/>
    </source>
</evidence>
<evidence type="ECO:0000256" key="1">
    <source>
        <dbReference type="ARBA" id="ARBA00004123"/>
    </source>
</evidence>
<dbReference type="GO" id="GO:0006298">
    <property type="term" value="P:mismatch repair"/>
    <property type="evidence" value="ECO:0007669"/>
    <property type="project" value="TreeGrafter"/>
</dbReference>
<keyword evidence="11" id="KW-1185">Reference proteome</keyword>
<dbReference type="InterPro" id="IPR036985">
    <property type="entry name" value="Transglutaminase-like_sf"/>
</dbReference>
<dbReference type="RefSeq" id="XP_056485655.1">
    <property type="nucleotide sequence ID" value="XM_056635035.1"/>
</dbReference>
<dbReference type="AlphaFoldDB" id="A0A9W9VRA3"/>
<dbReference type="InterPro" id="IPR018328">
    <property type="entry name" value="Rad4_beta-hairpin_dom3"/>
</dbReference>
<comment type="similarity">
    <text evidence="2">Belongs to the XPC family.</text>
</comment>
<feature type="domain" description="Rad4 beta-hairpin" evidence="7">
    <location>
        <begin position="465"/>
        <end position="525"/>
    </location>
</feature>
<proteinExistence type="inferred from homology"/>
<dbReference type="PANTHER" id="PTHR12135:SF0">
    <property type="entry name" value="DNA REPAIR PROTEIN COMPLEMENTING XP-C CELLS"/>
    <property type="match status" value="1"/>
</dbReference>
<feature type="compositionally biased region" description="Acidic residues" evidence="6">
    <location>
        <begin position="95"/>
        <end position="107"/>
    </location>
</feature>
<dbReference type="InterPro" id="IPR004583">
    <property type="entry name" value="DNA_repair_Rad4"/>
</dbReference>
<organism evidence="10 11">
    <name type="scientific">Penicillium cosmopolitanum</name>
    <dbReference type="NCBI Taxonomy" id="1131564"/>
    <lineage>
        <taxon>Eukaryota</taxon>
        <taxon>Fungi</taxon>
        <taxon>Dikarya</taxon>
        <taxon>Ascomycota</taxon>
        <taxon>Pezizomycotina</taxon>
        <taxon>Eurotiomycetes</taxon>
        <taxon>Eurotiomycetidae</taxon>
        <taxon>Eurotiales</taxon>
        <taxon>Aspergillaceae</taxon>
        <taxon>Penicillium</taxon>
    </lineage>
</organism>
<feature type="region of interest" description="Disordered" evidence="6">
    <location>
        <begin position="1"/>
        <end position="173"/>
    </location>
</feature>
<dbReference type="InterPro" id="IPR042488">
    <property type="entry name" value="Rad4_BHD3_sf"/>
</dbReference>
<dbReference type="GO" id="GO:0000111">
    <property type="term" value="C:nucleotide-excision repair factor 2 complex"/>
    <property type="evidence" value="ECO:0007669"/>
    <property type="project" value="TreeGrafter"/>
</dbReference>
<name>A0A9W9VRA3_9EURO</name>
<dbReference type="GO" id="GO:0071942">
    <property type="term" value="C:XPC complex"/>
    <property type="evidence" value="ECO:0007669"/>
    <property type="project" value="TreeGrafter"/>
</dbReference>
<dbReference type="Gene3D" id="3.90.260.10">
    <property type="entry name" value="Transglutaminase-like"/>
    <property type="match status" value="1"/>
</dbReference>
<feature type="domain" description="Rad4 beta-hairpin" evidence="9">
    <location>
        <begin position="592"/>
        <end position="653"/>
    </location>
</feature>
<evidence type="ECO:0000256" key="2">
    <source>
        <dbReference type="ARBA" id="ARBA00009525"/>
    </source>
</evidence>
<comment type="caution">
    <text evidence="10">The sequence shown here is derived from an EMBL/GenBank/DDBJ whole genome shotgun (WGS) entry which is preliminary data.</text>
</comment>
<dbReference type="OrthoDB" id="300780at2759"/>
<feature type="compositionally biased region" description="Basic and acidic residues" evidence="6">
    <location>
        <begin position="144"/>
        <end position="158"/>
    </location>
</feature>
<dbReference type="InterPro" id="IPR018325">
    <property type="entry name" value="Rad4/PNGase_transGLS-fold"/>
</dbReference>
<dbReference type="Pfam" id="PF03835">
    <property type="entry name" value="Rad4"/>
    <property type="match status" value="1"/>
</dbReference>
<dbReference type="Gene3D" id="2.20.20.110">
    <property type="entry name" value="Rad4, beta-hairpin domain BHD1"/>
    <property type="match status" value="1"/>
</dbReference>
<dbReference type="GO" id="GO:0003697">
    <property type="term" value="F:single-stranded DNA binding"/>
    <property type="evidence" value="ECO:0007669"/>
    <property type="project" value="TreeGrafter"/>
</dbReference>
<evidence type="ECO:0000256" key="5">
    <source>
        <dbReference type="ARBA" id="ARBA00023242"/>
    </source>
</evidence>
<dbReference type="Proteomes" id="UP001147747">
    <property type="component" value="Unassembled WGS sequence"/>
</dbReference>
<dbReference type="SMART" id="SM01031">
    <property type="entry name" value="BHD_2"/>
    <property type="match status" value="1"/>
</dbReference>
<keyword evidence="5" id="KW-0539">Nucleus</keyword>
<dbReference type="SMART" id="SM01032">
    <property type="entry name" value="BHD_3"/>
    <property type="match status" value="1"/>
</dbReference>
<dbReference type="GO" id="GO:0005737">
    <property type="term" value="C:cytoplasm"/>
    <property type="evidence" value="ECO:0007669"/>
    <property type="project" value="TreeGrafter"/>
</dbReference>
<dbReference type="InterPro" id="IPR018327">
    <property type="entry name" value="BHD_2"/>
</dbReference>
<feature type="compositionally biased region" description="Basic and acidic residues" evidence="6">
    <location>
        <begin position="71"/>
        <end position="80"/>
    </location>
</feature>
<feature type="compositionally biased region" description="Basic and acidic residues" evidence="6">
    <location>
        <begin position="9"/>
        <end position="30"/>
    </location>
</feature>
<gene>
    <name evidence="10" type="ORF">N7509_010398</name>
</gene>
<dbReference type="GeneID" id="81374015"/>
<evidence type="ECO:0000256" key="4">
    <source>
        <dbReference type="ARBA" id="ARBA00023204"/>
    </source>
</evidence>
<evidence type="ECO:0000256" key="3">
    <source>
        <dbReference type="ARBA" id="ARBA00022763"/>
    </source>
</evidence>
<keyword evidence="3" id="KW-0227">DNA damage</keyword>
<dbReference type="SUPFAM" id="SSF54001">
    <property type="entry name" value="Cysteine proteinases"/>
    <property type="match status" value="1"/>
</dbReference>
<feature type="compositionally biased region" description="Basic and acidic residues" evidence="6">
    <location>
        <begin position="304"/>
        <end position="313"/>
    </location>
</feature>
<evidence type="ECO:0000259" key="7">
    <source>
        <dbReference type="SMART" id="SM01030"/>
    </source>
</evidence>
<feature type="region of interest" description="Disordered" evidence="6">
    <location>
        <begin position="304"/>
        <end position="329"/>
    </location>
</feature>
<dbReference type="Pfam" id="PF10405">
    <property type="entry name" value="BHD_3"/>
    <property type="match status" value="1"/>
</dbReference>
<evidence type="ECO:0000313" key="10">
    <source>
        <dbReference type="EMBL" id="KAJ5387857.1"/>
    </source>
</evidence>
<feature type="compositionally biased region" description="Basic and acidic residues" evidence="6">
    <location>
        <begin position="40"/>
        <end position="53"/>
    </location>
</feature>
<dbReference type="GO" id="GO:0006289">
    <property type="term" value="P:nucleotide-excision repair"/>
    <property type="evidence" value="ECO:0007669"/>
    <property type="project" value="InterPro"/>
</dbReference>
<reference evidence="10" key="1">
    <citation type="submission" date="2022-12" db="EMBL/GenBank/DDBJ databases">
        <authorList>
            <person name="Petersen C."/>
        </authorList>
    </citation>
    <scope>NUCLEOTIDE SEQUENCE</scope>
    <source>
        <strain evidence="10">IBT 29677</strain>
    </source>
</reference>
<evidence type="ECO:0000259" key="8">
    <source>
        <dbReference type="SMART" id="SM01031"/>
    </source>
</evidence>
<accession>A0A9W9VRA3</accession>
<dbReference type="Gene3D" id="3.30.60.290">
    <property type="entry name" value="Rad4, beta-hairpin domain BHD2"/>
    <property type="match status" value="1"/>
</dbReference>
<dbReference type="GO" id="GO:0003684">
    <property type="term" value="F:damaged DNA binding"/>
    <property type="evidence" value="ECO:0007669"/>
    <property type="project" value="InterPro"/>
</dbReference>
<keyword evidence="4" id="KW-0234">DNA repair</keyword>
<dbReference type="Pfam" id="PF10404">
    <property type="entry name" value="BHD_2"/>
    <property type="match status" value="1"/>
</dbReference>
<evidence type="ECO:0000259" key="9">
    <source>
        <dbReference type="SMART" id="SM01032"/>
    </source>
</evidence>
<sequence>MARQSRARSTRDRASRGRHLNERTRDERTQEAYNEMLAEAESRDPAQFHEDRPIKRRRRGDMRAISLDSSLPKDPDETSHNESTQQIQTVYDSGSSDESDVEWEDVDIPQPIPGPSSASLAVQENDEPLEITLGQEPQARKKNYPKEKTHHSGREENTIGRPQIPPSVPFRSYESKPQFSRSTTFVDGLNQAADIFSRRFRITKPGLKRAHWAEGQEQLKQKVESIMSNAEVFLSREDFISQAKMMQGSRDFGAQLFCALLRSAAIESRLVCSLQALPFSGTVKDMTPSKKGLEYIVISSDDHETSTDERMKASDSPSASRVRRLGRPEFKPRSIQSPARLGSIPTPRESSYPVFWVEAFNEAMQKWVSVDPIVTKTLGKPFKFEPPASDPYNMMNYVVGFEDDASARDITRRYAKAFNAKTRKLRVESTRHGEKWWEHALKAYERPFFEDRDELEISELTSKSAAEPMPRNILDFKDHPVYALERHIRRNEVIFPKRVIGHVGLSKSGANSDTLDSIYRRSDVHTVRSADKWYRMGRDVKVGEQPLKRVNAIRPKGGVTSDDETDEPEQTALYAEYQTHTYHPPPVVQGRIPKNSYGNLDVYVPSMIPPGGIHIKQPEAARAARLLGIDYADAVTGFDFKGRRGTAVLGELWLPPSIKKHLQKC</sequence>
<dbReference type="SMART" id="SM01030">
    <property type="entry name" value="BHD_1"/>
    <property type="match status" value="1"/>
</dbReference>
<dbReference type="EMBL" id="JAPZBU010000009">
    <property type="protein sequence ID" value="KAJ5387857.1"/>
    <property type="molecule type" value="Genomic_DNA"/>
</dbReference>
<dbReference type="Gene3D" id="3.30.70.2460">
    <property type="entry name" value="Rad4, beta-hairpin domain BHD3"/>
    <property type="match status" value="1"/>
</dbReference>
<dbReference type="InterPro" id="IPR018326">
    <property type="entry name" value="Rad4_beta-hairpin_dom1"/>
</dbReference>
<dbReference type="InterPro" id="IPR038765">
    <property type="entry name" value="Papain-like_cys_pep_sf"/>
</dbReference>
<dbReference type="PANTHER" id="PTHR12135">
    <property type="entry name" value="DNA REPAIR PROTEIN XP-C / RAD4"/>
    <property type="match status" value="1"/>
</dbReference>
<dbReference type="Pfam" id="PF10403">
    <property type="entry name" value="BHD_1"/>
    <property type="match status" value="1"/>
</dbReference>
<feature type="domain" description="Rad4 beta-hairpin" evidence="8">
    <location>
        <begin position="527"/>
        <end position="585"/>
    </location>
</feature>
<comment type="subcellular location">
    <subcellularLocation>
        <location evidence="1">Nucleus</location>
    </subcellularLocation>
</comment>
<protein>
    <submittedName>
        <fullName evidence="10">Uncharacterized protein</fullName>
    </submittedName>
</protein>
<reference evidence="10" key="2">
    <citation type="journal article" date="2023" name="IMA Fungus">
        <title>Comparative genomic study of the Penicillium genus elucidates a diverse pangenome and 15 lateral gene transfer events.</title>
        <authorList>
            <person name="Petersen C."/>
            <person name="Sorensen T."/>
            <person name="Nielsen M.R."/>
            <person name="Sondergaard T.E."/>
            <person name="Sorensen J.L."/>
            <person name="Fitzpatrick D.A."/>
            <person name="Frisvad J.C."/>
            <person name="Nielsen K.L."/>
        </authorList>
    </citation>
    <scope>NUCLEOTIDE SEQUENCE</scope>
    <source>
        <strain evidence="10">IBT 29677</strain>
    </source>
</reference>
<evidence type="ECO:0000313" key="11">
    <source>
        <dbReference type="Proteomes" id="UP001147747"/>
    </source>
</evidence>